<dbReference type="NCBIfam" id="TIGR00254">
    <property type="entry name" value="GGDEF"/>
    <property type="match status" value="1"/>
</dbReference>
<dbReference type="InterPro" id="IPR003018">
    <property type="entry name" value="GAF"/>
</dbReference>
<evidence type="ECO:0000313" key="8">
    <source>
        <dbReference type="Proteomes" id="UP000002043"/>
    </source>
</evidence>
<dbReference type="NCBIfam" id="TIGR00229">
    <property type="entry name" value="sensory_box"/>
    <property type="match status" value="1"/>
</dbReference>
<dbReference type="PANTHER" id="PTHR45138:SF9">
    <property type="entry name" value="DIGUANYLATE CYCLASE DGCM-RELATED"/>
    <property type="match status" value="1"/>
</dbReference>
<dbReference type="PROSITE" id="PS50887">
    <property type="entry name" value="GGDEF"/>
    <property type="match status" value="1"/>
</dbReference>
<dbReference type="Gene3D" id="3.30.70.270">
    <property type="match status" value="1"/>
</dbReference>
<evidence type="ECO:0000259" key="5">
    <source>
        <dbReference type="PROSITE" id="PS50887"/>
    </source>
</evidence>
<dbReference type="SMART" id="SM00116">
    <property type="entry name" value="CBS"/>
    <property type="match status" value="4"/>
</dbReference>
<keyword evidence="8" id="KW-1185">Reference proteome</keyword>
<dbReference type="SUPFAM" id="SSF55073">
    <property type="entry name" value="Nucleotide cyclase"/>
    <property type="match status" value="1"/>
</dbReference>
<dbReference type="CDD" id="cd00130">
    <property type="entry name" value="PAS"/>
    <property type="match status" value="1"/>
</dbReference>
<dbReference type="SUPFAM" id="SSF55785">
    <property type="entry name" value="PYP-like sensor domain (PAS domain)"/>
    <property type="match status" value="1"/>
</dbReference>
<accession>D3SQC8</accession>
<dbReference type="eggNOG" id="COG0517">
    <property type="taxonomic scope" value="Bacteria"/>
</dbReference>
<proteinExistence type="predicted"/>
<dbReference type="SUPFAM" id="SSF54631">
    <property type="entry name" value="CBS-domain pair"/>
    <property type="match status" value="2"/>
</dbReference>
<dbReference type="eggNOG" id="COG3706">
    <property type="taxonomic scope" value="Bacteria"/>
</dbReference>
<dbReference type="CDD" id="cd01949">
    <property type="entry name" value="GGDEF"/>
    <property type="match status" value="1"/>
</dbReference>
<dbReference type="EC" id="2.7.7.65" evidence="1"/>
<dbReference type="InterPro" id="IPR000160">
    <property type="entry name" value="GGDEF_dom"/>
</dbReference>
<dbReference type="GO" id="GO:0043709">
    <property type="term" value="P:cell adhesion involved in single-species biofilm formation"/>
    <property type="evidence" value="ECO:0007669"/>
    <property type="project" value="TreeGrafter"/>
</dbReference>
<evidence type="ECO:0000259" key="6">
    <source>
        <dbReference type="PROSITE" id="PS51371"/>
    </source>
</evidence>
<dbReference type="GO" id="GO:0052621">
    <property type="term" value="F:diguanylate cyclase activity"/>
    <property type="evidence" value="ECO:0007669"/>
    <property type="project" value="UniProtKB-EC"/>
</dbReference>
<dbReference type="HOGENOM" id="CLU_012037_0_0_0"/>
<protein>
    <recommendedName>
        <fullName evidence="1">diguanylate cyclase</fullName>
        <ecNumber evidence="1">2.7.7.65</ecNumber>
    </recommendedName>
</protein>
<dbReference type="SUPFAM" id="SSF55781">
    <property type="entry name" value="GAF domain-like"/>
    <property type="match status" value="1"/>
</dbReference>
<feature type="domain" description="CBS" evidence="6">
    <location>
        <begin position="9"/>
        <end position="67"/>
    </location>
</feature>
<evidence type="ECO:0000256" key="1">
    <source>
        <dbReference type="ARBA" id="ARBA00012528"/>
    </source>
</evidence>
<dbReference type="InterPro" id="IPR046342">
    <property type="entry name" value="CBS_dom_sf"/>
</dbReference>
<keyword evidence="3" id="KW-0129">CBS domain</keyword>
<dbReference type="STRING" id="638303.Thal_0732"/>
<dbReference type="RefSeq" id="WP_012991771.1">
    <property type="nucleotide sequence ID" value="NC_013894.1"/>
</dbReference>
<dbReference type="SMART" id="SM00065">
    <property type="entry name" value="GAF"/>
    <property type="match status" value="1"/>
</dbReference>
<dbReference type="EMBL" id="CP001931">
    <property type="protein sequence ID" value="ADC89365.1"/>
    <property type="molecule type" value="Genomic_DNA"/>
</dbReference>
<dbReference type="InterPro" id="IPR035965">
    <property type="entry name" value="PAS-like_dom_sf"/>
</dbReference>
<comment type="catalytic activity">
    <reaction evidence="2">
        <text>2 GTP = 3',3'-c-di-GMP + 2 diphosphate</text>
        <dbReference type="Rhea" id="RHEA:24898"/>
        <dbReference type="ChEBI" id="CHEBI:33019"/>
        <dbReference type="ChEBI" id="CHEBI:37565"/>
        <dbReference type="ChEBI" id="CHEBI:58805"/>
        <dbReference type="EC" id="2.7.7.65"/>
    </reaction>
</comment>
<dbReference type="PROSITE" id="PS51371">
    <property type="entry name" value="CBS"/>
    <property type="match status" value="4"/>
</dbReference>
<evidence type="ECO:0000256" key="3">
    <source>
        <dbReference type="PROSITE-ProRule" id="PRU00703"/>
    </source>
</evidence>
<dbReference type="KEGG" id="tal:Thal_0732"/>
<dbReference type="InterPro" id="IPR050469">
    <property type="entry name" value="Diguanylate_Cyclase"/>
</dbReference>
<dbReference type="GO" id="GO:0005886">
    <property type="term" value="C:plasma membrane"/>
    <property type="evidence" value="ECO:0007669"/>
    <property type="project" value="TreeGrafter"/>
</dbReference>
<dbReference type="InterPro" id="IPR029016">
    <property type="entry name" value="GAF-like_dom_sf"/>
</dbReference>
<dbReference type="Pfam" id="PF00571">
    <property type="entry name" value="CBS"/>
    <property type="match status" value="4"/>
</dbReference>
<dbReference type="OrthoDB" id="9805474at2"/>
<reference evidence="8" key="1">
    <citation type="journal article" date="2010" name="Stand. Genomic Sci.">
        <title>Complete genome sequence of Thermocrinis albus type strain (HI 11/12T).</title>
        <authorList>
            <person name="Wirth R."/>
            <person name="Sikorski J."/>
            <person name="Brambilla E."/>
            <person name="Misra M."/>
            <person name="Lapidus A."/>
            <person name="Copeland A."/>
            <person name="Nolan M."/>
            <person name="Lucas S."/>
            <person name="Chen F."/>
            <person name="Tice H."/>
            <person name="Cheng J.F."/>
            <person name="Han C."/>
            <person name="Detter J.C."/>
            <person name="Tapia R."/>
            <person name="Bruce D."/>
            <person name="Goodwin L."/>
            <person name="Pitluck S."/>
            <person name="Pati A."/>
            <person name="Anderson I."/>
            <person name="Ivanova N."/>
            <person name="Mavromatis K."/>
            <person name="Mikhailova N."/>
            <person name="Chen A."/>
            <person name="Palaniappan K."/>
            <person name="Bilek Y."/>
            <person name="Hader T."/>
            <person name="Land M."/>
            <person name="Hauser L."/>
            <person name="Chang Y.J."/>
            <person name="Jeffries C.D."/>
            <person name="Tindall B.J."/>
            <person name="Rohde M."/>
            <person name="Goker M."/>
            <person name="Bristow J."/>
            <person name="Eisen J.A."/>
            <person name="Markowitz V."/>
            <person name="Hugenholtz P."/>
            <person name="Kyrpides N.C."/>
            <person name="Klenk H.P."/>
        </authorList>
    </citation>
    <scope>NUCLEOTIDE SEQUENCE [LARGE SCALE GENOMIC DNA]</scope>
    <source>
        <strain evidence="8">DSM 14484 / JCM 11386 / HI 11/12</strain>
    </source>
</reference>
<evidence type="ECO:0000256" key="2">
    <source>
        <dbReference type="ARBA" id="ARBA00034247"/>
    </source>
</evidence>
<dbReference type="InterPro" id="IPR029787">
    <property type="entry name" value="Nucleotide_cyclase"/>
</dbReference>
<feature type="domain" description="PAS" evidence="4">
    <location>
        <begin position="378"/>
        <end position="448"/>
    </location>
</feature>
<evidence type="ECO:0000259" key="4">
    <source>
        <dbReference type="PROSITE" id="PS50112"/>
    </source>
</evidence>
<feature type="domain" description="GGDEF" evidence="5">
    <location>
        <begin position="692"/>
        <end position="822"/>
    </location>
</feature>
<feature type="domain" description="CBS" evidence="6">
    <location>
        <begin position="198"/>
        <end position="255"/>
    </location>
</feature>
<feature type="domain" description="CBS" evidence="6">
    <location>
        <begin position="138"/>
        <end position="194"/>
    </location>
</feature>
<dbReference type="Gene3D" id="3.30.450.20">
    <property type="entry name" value="PAS domain"/>
    <property type="match status" value="1"/>
</dbReference>
<dbReference type="Gene3D" id="3.10.580.10">
    <property type="entry name" value="CBS-domain"/>
    <property type="match status" value="2"/>
</dbReference>
<sequence>MLSVPLREVIGGEDPVISADCTLREATEVMREKGRGFVVLEENGRVVGLLTERDIVRLVAENVSLEEKALTYATTHIMQVREDRDVLYALSLMLENNIRRLVVVDGSGRRRGCVTMQELLRYVEEDLLRRRIKVREVVGREFLFLEATATLRDAVKLMKEKDIGALPVLEGGRILGIITERQCLSFALEGLLDSPLKNLPLLPVHVVDDEAYLDEALKIMETTNTTHLVVLKEGIPAGVLSYRDVVKSLDKDYAVLVERKLRHTKDVLDMFPECVLEVLDVVDQQLVIWLNRRARETFGNLLDQPVTTLIPEEDWSFILMRLLKEGRVERVLFRSGQRVYELSASYLRVDSSEERGRIKMLLRDVSEDHSRQMLLQKELEVLKRVINNTEDMIIIYEANTGRIVLWNRAVVRKLGYEDEQLSEKTIYDLVAEDPQYIRHNIDRILRKGEVIRGKRHYRDIYGELLPVEIVATRVDLNTLPHILIVARDISERIKLERALHKRMEELDSIHQFLLHMGRCSSEEEAYSILAHTLTHTVGVELLACFKVNPSLNRIVSFSLFGKGDYTPCLETEPYGCKVFSSPQPFLYRDRTSYSCPLFKADAGSYLCMAVVSAGRVIALVSMLSKKEGFFTEERVRFVENIVNAFSPYVSNLRLLEITKELSIRDPLTNLYNRRFVMEFLERELERAKRYSKPLSVILADLDNFKTINDTYGHHVGDECLQTFAHVLNRVVRGSDVVGRYGGEEFILVLPETDKEGAAMLAERIRLAVRSSSIRFTGGCVYLTASFGVASFPEDGEDVTTLIRVADQRLYIAKSQGKDRVVW</sequence>
<dbReference type="PROSITE" id="PS50112">
    <property type="entry name" value="PAS"/>
    <property type="match status" value="1"/>
</dbReference>
<feature type="domain" description="CBS" evidence="6">
    <location>
        <begin position="73"/>
        <end position="129"/>
    </location>
</feature>
<dbReference type="Pfam" id="PF13426">
    <property type="entry name" value="PAS_9"/>
    <property type="match status" value="2"/>
</dbReference>
<dbReference type="SMART" id="SM00267">
    <property type="entry name" value="GGDEF"/>
    <property type="match status" value="1"/>
</dbReference>
<dbReference type="AlphaFoldDB" id="D3SQC8"/>
<gene>
    <name evidence="7" type="ordered locus">Thal_0732</name>
</gene>
<dbReference type="InterPro" id="IPR000644">
    <property type="entry name" value="CBS_dom"/>
</dbReference>
<dbReference type="InterPro" id="IPR000014">
    <property type="entry name" value="PAS"/>
</dbReference>
<dbReference type="SMART" id="SM00091">
    <property type="entry name" value="PAS"/>
    <property type="match status" value="1"/>
</dbReference>
<dbReference type="Gene3D" id="3.30.450.40">
    <property type="match status" value="1"/>
</dbReference>
<dbReference type="Pfam" id="PF00990">
    <property type="entry name" value="GGDEF"/>
    <property type="match status" value="1"/>
</dbReference>
<dbReference type="PANTHER" id="PTHR45138">
    <property type="entry name" value="REGULATORY COMPONENTS OF SENSORY TRANSDUCTION SYSTEM"/>
    <property type="match status" value="1"/>
</dbReference>
<name>D3SQC8_THEAH</name>
<organism evidence="7 8">
    <name type="scientific">Thermocrinis albus (strain DSM 14484 / JCM 11386 / HI 11/12)</name>
    <dbReference type="NCBI Taxonomy" id="638303"/>
    <lineage>
        <taxon>Bacteria</taxon>
        <taxon>Pseudomonadati</taxon>
        <taxon>Aquificota</taxon>
        <taxon>Aquificia</taxon>
        <taxon>Aquificales</taxon>
        <taxon>Aquificaceae</taxon>
        <taxon>Thermocrinis</taxon>
    </lineage>
</organism>
<dbReference type="eggNOG" id="COG2203">
    <property type="taxonomic scope" value="Bacteria"/>
</dbReference>
<dbReference type="Proteomes" id="UP000002043">
    <property type="component" value="Chromosome"/>
</dbReference>
<evidence type="ECO:0000313" key="7">
    <source>
        <dbReference type="EMBL" id="ADC89365.1"/>
    </source>
</evidence>
<dbReference type="InterPro" id="IPR043128">
    <property type="entry name" value="Rev_trsase/Diguanyl_cyclase"/>
</dbReference>
<dbReference type="GO" id="GO:1902201">
    <property type="term" value="P:negative regulation of bacterial-type flagellum-dependent cell motility"/>
    <property type="evidence" value="ECO:0007669"/>
    <property type="project" value="TreeGrafter"/>
</dbReference>
<dbReference type="FunFam" id="3.30.70.270:FF:000001">
    <property type="entry name" value="Diguanylate cyclase domain protein"/>
    <property type="match status" value="1"/>
</dbReference>